<dbReference type="Proteomes" id="UP001642482">
    <property type="component" value="Unassembled WGS sequence"/>
</dbReference>
<evidence type="ECO:0000313" key="3">
    <source>
        <dbReference type="Proteomes" id="UP001642482"/>
    </source>
</evidence>
<sequence length="345" mass="37795">MDSTTQCATYSTSRYMRATHVVSASMPATTDTATARRALAAPLQLVVHEYTINNGGRATDVNVVLVHGTSFNRHLWTRVIDALLAGLGSTMCIGRLVALDAANHGDSAVRNGTRLPLTDARPFAACWQDDSRDILHVVRHFGLQDQPVVGIGHSFGGGAMCHAAMMDPGLFTMTILVEPILFQMKEQTDAIADMTLRRRSQWPSKEAVLASFSKSPAFADWDPRQLAVYANDGTFSPEPGNAARVLKTPKEQESATYRARPHPGILDMIRHTRQPLHFIWGGDSKVISPARRESIVQMLHPPSTYRVLPGAGHLIPMTQPEPLAEALADLLQNAGAREQRPRQKL</sequence>
<dbReference type="PANTHER" id="PTHR43798:SF5">
    <property type="entry name" value="MONOACYLGLYCEROL LIPASE ABHD6"/>
    <property type="match status" value="1"/>
</dbReference>
<accession>A0ABP0BY02</accession>
<dbReference type="InterPro" id="IPR000073">
    <property type="entry name" value="AB_hydrolase_1"/>
</dbReference>
<dbReference type="InterPro" id="IPR050266">
    <property type="entry name" value="AB_hydrolase_sf"/>
</dbReference>
<protein>
    <recommendedName>
        <fullName evidence="1">AB hydrolase-1 domain-containing protein</fullName>
    </recommendedName>
</protein>
<dbReference type="EMBL" id="CAWUHD010000054">
    <property type="protein sequence ID" value="CAK7224280.1"/>
    <property type="molecule type" value="Genomic_DNA"/>
</dbReference>
<evidence type="ECO:0000259" key="1">
    <source>
        <dbReference type="Pfam" id="PF12697"/>
    </source>
</evidence>
<keyword evidence="3" id="KW-1185">Reference proteome</keyword>
<dbReference type="Pfam" id="PF12697">
    <property type="entry name" value="Abhydrolase_6"/>
    <property type="match status" value="1"/>
</dbReference>
<dbReference type="SUPFAM" id="SSF53474">
    <property type="entry name" value="alpha/beta-Hydrolases"/>
    <property type="match status" value="1"/>
</dbReference>
<dbReference type="PANTHER" id="PTHR43798">
    <property type="entry name" value="MONOACYLGLYCEROL LIPASE"/>
    <property type="match status" value="1"/>
</dbReference>
<feature type="domain" description="AB hydrolase-1" evidence="1">
    <location>
        <begin position="63"/>
        <end position="326"/>
    </location>
</feature>
<gene>
    <name evidence="2" type="ORF">SEUCBS140593_005521</name>
</gene>
<reference evidence="2 3" key="1">
    <citation type="submission" date="2024-01" db="EMBL/GenBank/DDBJ databases">
        <authorList>
            <person name="Allen C."/>
            <person name="Tagirdzhanova G."/>
        </authorList>
    </citation>
    <scope>NUCLEOTIDE SEQUENCE [LARGE SCALE GENOMIC DNA]</scope>
</reference>
<evidence type="ECO:0000313" key="2">
    <source>
        <dbReference type="EMBL" id="CAK7224280.1"/>
    </source>
</evidence>
<dbReference type="InterPro" id="IPR029058">
    <property type="entry name" value="AB_hydrolase_fold"/>
</dbReference>
<organism evidence="2 3">
    <name type="scientific">Sporothrix eucalyptigena</name>
    <dbReference type="NCBI Taxonomy" id="1812306"/>
    <lineage>
        <taxon>Eukaryota</taxon>
        <taxon>Fungi</taxon>
        <taxon>Dikarya</taxon>
        <taxon>Ascomycota</taxon>
        <taxon>Pezizomycotina</taxon>
        <taxon>Sordariomycetes</taxon>
        <taxon>Sordariomycetidae</taxon>
        <taxon>Ophiostomatales</taxon>
        <taxon>Ophiostomataceae</taxon>
        <taxon>Sporothrix</taxon>
    </lineage>
</organism>
<proteinExistence type="predicted"/>
<comment type="caution">
    <text evidence="2">The sequence shown here is derived from an EMBL/GenBank/DDBJ whole genome shotgun (WGS) entry which is preliminary data.</text>
</comment>
<dbReference type="Gene3D" id="3.40.50.1820">
    <property type="entry name" value="alpha/beta hydrolase"/>
    <property type="match status" value="1"/>
</dbReference>
<name>A0ABP0BY02_9PEZI</name>